<organism evidence="3">
    <name type="scientific">Drosophila sechellia</name>
    <name type="common">Fruit fly</name>
    <dbReference type="NCBI Taxonomy" id="7238"/>
    <lineage>
        <taxon>Eukaryota</taxon>
        <taxon>Metazoa</taxon>
        <taxon>Ecdysozoa</taxon>
        <taxon>Arthropoda</taxon>
        <taxon>Hexapoda</taxon>
        <taxon>Insecta</taxon>
        <taxon>Pterygota</taxon>
        <taxon>Neoptera</taxon>
        <taxon>Endopterygota</taxon>
        <taxon>Diptera</taxon>
        <taxon>Brachycera</taxon>
        <taxon>Muscomorpha</taxon>
        <taxon>Ephydroidea</taxon>
        <taxon>Drosophilidae</taxon>
        <taxon>Drosophila</taxon>
        <taxon>Sophophora</taxon>
    </lineage>
</organism>
<dbReference type="AlphaFoldDB" id="B4I697"/>
<evidence type="ECO:0000313" key="3">
    <source>
        <dbReference type="Proteomes" id="UP000001292"/>
    </source>
</evidence>
<accession>B4I697</accession>
<evidence type="ECO:0000256" key="1">
    <source>
        <dbReference type="SAM" id="MobiDB-lite"/>
    </source>
</evidence>
<dbReference type="OMA" id="DETCSIF"/>
<protein>
    <submittedName>
        <fullName evidence="2">GM22665</fullName>
    </submittedName>
</protein>
<keyword evidence="3" id="KW-1185">Reference proteome</keyword>
<gene>
    <name evidence="2" type="primary">Dsec\GM22665</name>
    <name evidence="2" type="ORF">Dsec_GM22665</name>
</gene>
<evidence type="ECO:0000313" key="2">
    <source>
        <dbReference type="EMBL" id="EDW56303.1"/>
    </source>
</evidence>
<dbReference type="Proteomes" id="UP000001292">
    <property type="component" value="Unassembled WGS sequence"/>
</dbReference>
<sequence length="83" mass="9785">MATDMDMAGHGNPNWRLRGLQPDDNNHRDNNKRQITLIMTRSVKELQRRDSELEWAQWIKDETCSIFNNHMGEKDKGPVVVMY</sequence>
<dbReference type="EMBL" id="CH480823">
    <property type="protein sequence ID" value="EDW56303.1"/>
    <property type="molecule type" value="Genomic_DNA"/>
</dbReference>
<dbReference type="HOGENOM" id="CLU_2545051_0_0_1"/>
<reference evidence="2 3" key="1">
    <citation type="journal article" date="2007" name="Nature">
        <title>Evolution of genes and genomes on the Drosophila phylogeny.</title>
        <authorList>
            <consortium name="Drosophila 12 Genomes Consortium"/>
            <person name="Clark A.G."/>
            <person name="Eisen M.B."/>
            <person name="Smith D.R."/>
            <person name="Bergman C.M."/>
            <person name="Oliver B."/>
            <person name="Markow T.A."/>
            <person name="Kaufman T.C."/>
            <person name="Kellis M."/>
            <person name="Gelbart W."/>
            <person name="Iyer V.N."/>
            <person name="Pollard D.A."/>
            <person name="Sackton T.B."/>
            <person name="Larracuente A.M."/>
            <person name="Singh N.D."/>
            <person name="Abad J.P."/>
            <person name="Abt D.N."/>
            <person name="Adryan B."/>
            <person name="Aguade M."/>
            <person name="Akashi H."/>
            <person name="Anderson W.W."/>
            <person name="Aquadro C.F."/>
            <person name="Ardell D.H."/>
            <person name="Arguello R."/>
            <person name="Artieri C.G."/>
            <person name="Barbash D.A."/>
            <person name="Barker D."/>
            <person name="Barsanti P."/>
            <person name="Batterham P."/>
            <person name="Batzoglou S."/>
            <person name="Begun D."/>
            <person name="Bhutkar A."/>
            <person name="Blanco E."/>
            <person name="Bosak S.A."/>
            <person name="Bradley R.K."/>
            <person name="Brand A.D."/>
            <person name="Brent M.R."/>
            <person name="Brooks A.N."/>
            <person name="Brown R.H."/>
            <person name="Butlin R.K."/>
            <person name="Caggese C."/>
            <person name="Calvi B.R."/>
            <person name="Bernardo de Carvalho A."/>
            <person name="Caspi A."/>
            <person name="Castrezana S."/>
            <person name="Celniker S.E."/>
            <person name="Chang J.L."/>
            <person name="Chapple C."/>
            <person name="Chatterji S."/>
            <person name="Chinwalla A."/>
            <person name="Civetta A."/>
            <person name="Clifton S.W."/>
            <person name="Comeron J.M."/>
            <person name="Costello J.C."/>
            <person name="Coyne J.A."/>
            <person name="Daub J."/>
            <person name="David R.G."/>
            <person name="Delcher A.L."/>
            <person name="Delehaunty K."/>
            <person name="Do C.B."/>
            <person name="Ebling H."/>
            <person name="Edwards K."/>
            <person name="Eickbush T."/>
            <person name="Evans J.D."/>
            <person name="Filipski A."/>
            <person name="Findeiss S."/>
            <person name="Freyhult E."/>
            <person name="Fulton L."/>
            <person name="Fulton R."/>
            <person name="Garcia A.C."/>
            <person name="Gardiner A."/>
            <person name="Garfield D.A."/>
            <person name="Garvin B.E."/>
            <person name="Gibson G."/>
            <person name="Gilbert D."/>
            <person name="Gnerre S."/>
            <person name="Godfrey J."/>
            <person name="Good R."/>
            <person name="Gotea V."/>
            <person name="Gravely B."/>
            <person name="Greenberg A.J."/>
            <person name="Griffiths-Jones S."/>
            <person name="Gross S."/>
            <person name="Guigo R."/>
            <person name="Gustafson E.A."/>
            <person name="Haerty W."/>
            <person name="Hahn M.W."/>
            <person name="Halligan D.L."/>
            <person name="Halpern A.L."/>
            <person name="Halter G.M."/>
            <person name="Han M.V."/>
            <person name="Heger A."/>
            <person name="Hillier L."/>
            <person name="Hinrichs A.S."/>
            <person name="Holmes I."/>
            <person name="Hoskins R.A."/>
            <person name="Hubisz M.J."/>
            <person name="Hultmark D."/>
            <person name="Huntley M.A."/>
            <person name="Jaffe D.B."/>
            <person name="Jagadeeshan S."/>
            <person name="Jeck W.R."/>
            <person name="Johnson J."/>
            <person name="Jones C.D."/>
            <person name="Jordan W.C."/>
            <person name="Karpen G.H."/>
            <person name="Kataoka E."/>
            <person name="Keightley P.D."/>
            <person name="Kheradpour P."/>
            <person name="Kirkness E.F."/>
            <person name="Koerich L.B."/>
            <person name="Kristiansen K."/>
            <person name="Kudrna D."/>
            <person name="Kulathinal R.J."/>
            <person name="Kumar S."/>
            <person name="Kwok R."/>
            <person name="Lander E."/>
            <person name="Langley C.H."/>
            <person name="Lapoint R."/>
            <person name="Lazzaro B.P."/>
            <person name="Lee S.J."/>
            <person name="Levesque L."/>
            <person name="Li R."/>
            <person name="Lin C.F."/>
            <person name="Lin M.F."/>
            <person name="Lindblad-Toh K."/>
            <person name="Llopart A."/>
            <person name="Long M."/>
            <person name="Low L."/>
            <person name="Lozovsky E."/>
            <person name="Lu J."/>
            <person name="Luo M."/>
            <person name="Machado C.A."/>
            <person name="Makalowski W."/>
            <person name="Marzo M."/>
            <person name="Matsuda M."/>
            <person name="Matzkin L."/>
            <person name="McAllister B."/>
            <person name="McBride C.S."/>
            <person name="McKernan B."/>
            <person name="McKernan K."/>
            <person name="Mendez-Lago M."/>
            <person name="Minx P."/>
            <person name="Mollenhauer M.U."/>
            <person name="Montooth K."/>
            <person name="Mount S.M."/>
            <person name="Mu X."/>
            <person name="Myers E."/>
            <person name="Negre B."/>
            <person name="Newfeld S."/>
            <person name="Nielsen R."/>
            <person name="Noor M.A."/>
            <person name="O'Grady P."/>
            <person name="Pachter L."/>
            <person name="Papaceit M."/>
            <person name="Parisi M.J."/>
            <person name="Parisi M."/>
            <person name="Parts L."/>
            <person name="Pedersen J.S."/>
            <person name="Pesole G."/>
            <person name="Phillippy A.M."/>
            <person name="Ponting C.P."/>
            <person name="Pop M."/>
            <person name="Porcelli D."/>
            <person name="Powell J.R."/>
            <person name="Prohaska S."/>
            <person name="Pruitt K."/>
            <person name="Puig M."/>
            <person name="Quesneville H."/>
            <person name="Ram K.R."/>
            <person name="Rand D."/>
            <person name="Rasmussen M.D."/>
            <person name="Reed L.K."/>
            <person name="Reenan R."/>
            <person name="Reily A."/>
            <person name="Remington K.A."/>
            <person name="Rieger T.T."/>
            <person name="Ritchie M.G."/>
            <person name="Robin C."/>
            <person name="Rogers Y.H."/>
            <person name="Rohde C."/>
            <person name="Rozas J."/>
            <person name="Rubenfield M.J."/>
            <person name="Ruiz A."/>
            <person name="Russo S."/>
            <person name="Salzberg S.L."/>
            <person name="Sanchez-Gracia A."/>
            <person name="Saranga D.J."/>
            <person name="Sato H."/>
            <person name="Schaeffer S.W."/>
            <person name="Schatz M.C."/>
            <person name="Schlenke T."/>
            <person name="Schwartz R."/>
            <person name="Segarra C."/>
            <person name="Singh R.S."/>
            <person name="Sirot L."/>
            <person name="Sirota M."/>
            <person name="Sisneros N.B."/>
            <person name="Smith C.D."/>
            <person name="Smith T.F."/>
            <person name="Spieth J."/>
            <person name="Stage D.E."/>
            <person name="Stark A."/>
            <person name="Stephan W."/>
            <person name="Strausberg R.L."/>
            <person name="Strempel S."/>
            <person name="Sturgill D."/>
            <person name="Sutton G."/>
            <person name="Sutton G.G."/>
            <person name="Tao W."/>
            <person name="Teichmann S."/>
            <person name="Tobari Y.N."/>
            <person name="Tomimura Y."/>
            <person name="Tsolas J.M."/>
            <person name="Valente V.L."/>
            <person name="Venter E."/>
            <person name="Venter J.C."/>
            <person name="Vicario S."/>
            <person name="Vieira F.G."/>
            <person name="Vilella A.J."/>
            <person name="Villasante A."/>
            <person name="Walenz B."/>
            <person name="Wang J."/>
            <person name="Wasserman M."/>
            <person name="Watts T."/>
            <person name="Wilson D."/>
            <person name="Wilson R.K."/>
            <person name="Wing R.A."/>
            <person name="Wolfner M.F."/>
            <person name="Wong A."/>
            <person name="Wong G.K."/>
            <person name="Wu C.I."/>
            <person name="Wu G."/>
            <person name="Yamamoto D."/>
            <person name="Yang H.P."/>
            <person name="Yang S.P."/>
            <person name="Yorke J.A."/>
            <person name="Yoshida K."/>
            <person name="Zdobnov E."/>
            <person name="Zhang P."/>
            <person name="Zhang Y."/>
            <person name="Zimin A.V."/>
            <person name="Baldwin J."/>
            <person name="Abdouelleil A."/>
            <person name="Abdulkadir J."/>
            <person name="Abebe A."/>
            <person name="Abera B."/>
            <person name="Abreu J."/>
            <person name="Acer S.C."/>
            <person name="Aftuck L."/>
            <person name="Alexander A."/>
            <person name="An P."/>
            <person name="Anderson E."/>
            <person name="Anderson S."/>
            <person name="Arachi H."/>
            <person name="Azer M."/>
            <person name="Bachantsang P."/>
            <person name="Barry A."/>
            <person name="Bayul T."/>
            <person name="Berlin A."/>
            <person name="Bessette D."/>
            <person name="Bloom T."/>
            <person name="Blye J."/>
            <person name="Boguslavskiy L."/>
            <person name="Bonnet C."/>
            <person name="Boukhgalter B."/>
            <person name="Bourzgui I."/>
            <person name="Brown A."/>
            <person name="Cahill P."/>
            <person name="Channer S."/>
            <person name="Cheshatsang Y."/>
            <person name="Chuda L."/>
            <person name="Citroen M."/>
            <person name="Collymore A."/>
            <person name="Cooke P."/>
            <person name="Costello M."/>
            <person name="D'Aco K."/>
            <person name="Daza R."/>
            <person name="De Haan G."/>
            <person name="DeGray S."/>
            <person name="DeMaso C."/>
            <person name="Dhargay N."/>
            <person name="Dooley K."/>
            <person name="Dooley E."/>
            <person name="Doricent M."/>
            <person name="Dorje P."/>
            <person name="Dorjee K."/>
            <person name="Dupes A."/>
            <person name="Elong R."/>
            <person name="Falk J."/>
            <person name="Farina A."/>
            <person name="Faro S."/>
            <person name="Ferguson D."/>
            <person name="Fisher S."/>
            <person name="Foley C.D."/>
            <person name="Franke A."/>
            <person name="Friedrich D."/>
            <person name="Gadbois L."/>
            <person name="Gearin G."/>
            <person name="Gearin C.R."/>
            <person name="Giannoukos G."/>
            <person name="Goode T."/>
            <person name="Graham J."/>
            <person name="Grandbois E."/>
            <person name="Grewal S."/>
            <person name="Gyaltsen K."/>
            <person name="Hafez N."/>
            <person name="Hagos B."/>
            <person name="Hall J."/>
            <person name="Henson C."/>
            <person name="Hollinger A."/>
            <person name="Honan T."/>
            <person name="Huard M.D."/>
            <person name="Hughes L."/>
            <person name="Hurhula B."/>
            <person name="Husby M.E."/>
            <person name="Kamat A."/>
            <person name="Kanga B."/>
            <person name="Kashin S."/>
            <person name="Khazanovich D."/>
            <person name="Kisner P."/>
            <person name="Lance K."/>
            <person name="Lara M."/>
            <person name="Lee W."/>
            <person name="Lennon N."/>
            <person name="Letendre F."/>
            <person name="LeVine R."/>
            <person name="Lipovsky A."/>
            <person name="Liu X."/>
            <person name="Liu J."/>
            <person name="Liu S."/>
            <person name="Lokyitsang T."/>
            <person name="Lokyitsang Y."/>
            <person name="Lubonja R."/>
            <person name="Lui A."/>
            <person name="MacDonald P."/>
            <person name="Magnisalis V."/>
            <person name="Maru K."/>
            <person name="Matthews C."/>
            <person name="McCusker W."/>
            <person name="McDonough S."/>
            <person name="Mehta T."/>
            <person name="Meldrim J."/>
            <person name="Meneus L."/>
            <person name="Mihai O."/>
            <person name="Mihalev A."/>
            <person name="Mihova T."/>
            <person name="Mittelman R."/>
            <person name="Mlenga V."/>
            <person name="Montmayeur A."/>
            <person name="Mulrain L."/>
            <person name="Navidi A."/>
            <person name="Naylor J."/>
            <person name="Negash T."/>
            <person name="Nguyen T."/>
            <person name="Nguyen N."/>
            <person name="Nicol R."/>
            <person name="Norbu C."/>
            <person name="Norbu N."/>
            <person name="Novod N."/>
            <person name="O'Neill B."/>
            <person name="Osman S."/>
            <person name="Markiewicz E."/>
            <person name="Oyono O.L."/>
            <person name="Patti C."/>
            <person name="Phunkhang P."/>
            <person name="Pierre F."/>
            <person name="Priest M."/>
            <person name="Raghuraman S."/>
            <person name="Rege F."/>
            <person name="Reyes R."/>
            <person name="Rise C."/>
            <person name="Rogov P."/>
            <person name="Ross K."/>
            <person name="Ryan E."/>
            <person name="Settipalli S."/>
            <person name="Shea T."/>
            <person name="Sherpa N."/>
            <person name="Shi L."/>
            <person name="Shih D."/>
            <person name="Sparrow T."/>
            <person name="Spaulding J."/>
            <person name="Stalker J."/>
            <person name="Stange-Thomann N."/>
            <person name="Stavropoulos S."/>
            <person name="Stone C."/>
            <person name="Strader C."/>
            <person name="Tesfaye S."/>
            <person name="Thomson T."/>
            <person name="Thoulutsang Y."/>
            <person name="Thoulutsang D."/>
            <person name="Topham K."/>
            <person name="Topping I."/>
            <person name="Tsamla T."/>
            <person name="Vassiliev H."/>
            <person name="Vo A."/>
            <person name="Wangchuk T."/>
            <person name="Wangdi T."/>
            <person name="Weiand M."/>
            <person name="Wilkinson J."/>
            <person name="Wilson A."/>
            <person name="Yadav S."/>
            <person name="Young G."/>
            <person name="Yu Q."/>
            <person name="Zembek L."/>
            <person name="Zhong D."/>
            <person name="Zimmer A."/>
            <person name="Zwirko Z."/>
            <person name="Jaffe D.B."/>
            <person name="Alvarez P."/>
            <person name="Brockman W."/>
            <person name="Butler J."/>
            <person name="Chin C."/>
            <person name="Gnerre S."/>
            <person name="Grabherr M."/>
            <person name="Kleber M."/>
            <person name="Mauceli E."/>
            <person name="MacCallum I."/>
        </authorList>
    </citation>
    <scope>NUCLEOTIDE SEQUENCE [LARGE SCALE GENOMIC DNA]</scope>
    <source>
        <strain evidence="3">Rob3c / Tucson 14021-0248.25</strain>
    </source>
</reference>
<proteinExistence type="predicted"/>
<feature type="region of interest" description="Disordered" evidence="1">
    <location>
        <begin position="1"/>
        <end position="32"/>
    </location>
</feature>
<name>B4I697_DROSE</name>